<feature type="region of interest" description="Disordered" evidence="1">
    <location>
        <begin position="56"/>
        <end position="84"/>
    </location>
</feature>
<proteinExistence type="predicted"/>
<dbReference type="Proteomes" id="UP000268230">
    <property type="component" value="Chromosome"/>
</dbReference>
<feature type="chain" id="PRO_5018689950" evidence="2">
    <location>
        <begin position="26"/>
        <end position="84"/>
    </location>
</feature>
<organism evidence="3 4">
    <name type="scientific">Pseudomonas entomophila</name>
    <dbReference type="NCBI Taxonomy" id="312306"/>
    <lineage>
        <taxon>Bacteria</taxon>
        <taxon>Pseudomonadati</taxon>
        <taxon>Pseudomonadota</taxon>
        <taxon>Gammaproteobacteria</taxon>
        <taxon>Pseudomonadales</taxon>
        <taxon>Pseudomonadaceae</taxon>
        <taxon>Pseudomonas</taxon>
    </lineage>
</organism>
<dbReference type="EMBL" id="CP034338">
    <property type="protein sequence ID" value="AZL69373.1"/>
    <property type="molecule type" value="Genomic_DNA"/>
</dbReference>
<name>A0A3Q8U1Q1_9PSED</name>
<reference evidence="3 4" key="1">
    <citation type="submission" date="2018-12" db="EMBL/GenBank/DDBJ databases">
        <authorList>
            <person name="Li S."/>
            <person name="Yang R."/>
            <person name="Chen G."/>
            <person name="Zou L."/>
            <person name="Zhang C."/>
            <person name="Chen Y."/>
            <person name="Liu Z."/>
            <person name="Li Y."/>
            <person name="Yan Y."/>
            <person name="Huang M."/>
            <person name="Chen T."/>
        </authorList>
    </citation>
    <scope>NUCLEOTIDE SEQUENCE [LARGE SCALE GENOMIC DNA]</scope>
    <source>
        <strain evidence="3 4">1257</strain>
    </source>
</reference>
<evidence type="ECO:0000256" key="1">
    <source>
        <dbReference type="SAM" id="MobiDB-lite"/>
    </source>
</evidence>
<accession>A0A3Q8U1Q1</accession>
<feature type="compositionally biased region" description="Polar residues" evidence="1">
    <location>
        <begin position="74"/>
        <end position="84"/>
    </location>
</feature>
<feature type="signal peptide" evidence="2">
    <location>
        <begin position="1"/>
        <end position="25"/>
    </location>
</feature>
<evidence type="ECO:0000313" key="4">
    <source>
        <dbReference type="Proteomes" id="UP000268230"/>
    </source>
</evidence>
<protein>
    <submittedName>
        <fullName evidence="3">Uncharacterized protein</fullName>
    </submittedName>
</protein>
<gene>
    <name evidence="3" type="ORF">EJA05_17355</name>
</gene>
<sequence length="84" mass="8805">MNSLRLAVQIAAACLLPLACKSALAEPAPTINLELPATQVSGQPINEADDRLHLDTPNAVGSRLGLTARETPASIETKTQADMQ</sequence>
<dbReference type="AlphaFoldDB" id="A0A3Q8U1Q1"/>
<keyword evidence="2" id="KW-0732">Signal</keyword>
<evidence type="ECO:0000256" key="2">
    <source>
        <dbReference type="SAM" id="SignalP"/>
    </source>
</evidence>
<evidence type="ECO:0000313" key="3">
    <source>
        <dbReference type="EMBL" id="AZL69373.1"/>
    </source>
</evidence>
<dbReference type="KEGG" id="pory:EJA05_17355"/>